<sequence length="166" mass="17920">MKQGKVASQFFLNPAFVAIIPGHVNTTLRMRPFSLALFPRAGPSGNGFSAGFSGPEKDPETMEASKIIKGQKVFTLKPAKKHRRSGNPVKGRDQPGRLIHGEDAWPAAAWPDAPVQGIGDKGTGTGPSRDPFPRESLGRFRPRIFGRAGRSGFLPLPSFARFVLSV</sequence>
<dbReference type="RefSeq" id="WP_154765934.1">
    <property type="nucleotide sequence ID" value="NZ_WMBT01000018.1"/>
</dbReference>
<dbReference type="Proteomes" id="UP000481417">
    <property type="component" value="Unassembled WGS sequence"/>
</dbReference>
<evidence type="ECO:0000256" key="1">
    <source>
        <dbReference type="SAM" id="MobiDB-lite"/>
    </source>
</evidence>
<organism evidence="2 3">
    <name type="scientific">Paracoccus lichenicola</name>
    <dbReference type="NCBI Taxonomy" id="2665644"/>
    <lineage>
        <taxon>Bacteria</taxon>
        <taxon>Pseudomonadati</taxon>
        <taxon>Pseudomonadota</taxon>
        <taxon>Alphaproteobacteria</taxon>
        <taxon>Rhodobacterales</taxon>
        <taxon>Paracoccaceae</taxon>
        <taxon>Paracoccus</taxon>
    </lineage>
</organism>
<feature type="region of interest" description="Disordered" evidence="1">
    <location>
        <begin position="77"/>
        <end position="98"/>
    </location>
</feature>
<feature type="region of interest" description="Disordered" evidence="1">
    <location>
        <begin position="110"/>
        <end position="138"/>
    </location>
</feature>
<gene>
    <name evidence="2" type="ORF">GIY56_16330</name>
</gene>
<dbReference type="EMBL" id="WMBT01000018">
    <property type="protein sequence ID" value="MTE01858.1"/>
    <property type="molecule type" value="Genomic_DNA"/>
</dbReference>
<proteinExistence type="predicted"/>
<evidence type="ECO:0000313" key="3">
    <source>
        <dbReference type="Proteomes" id="UP000481417"/>
    </source>
</evidence>
<accession>A0A6L6HWZ8</accession>
<protein>
    <submittedName>
        <fullName evidence="2">Uncharacterized protein</fullName>
    </submittedName>
</protein>
<name>A0A6L6HWZ8_9RHOB</name>
<reference evidence="2 3" key="1">
    <citation type="submission" date="2019-11" db="EMBL/GenBank/DDBJ databases">
        <authorList>
            <person name="Lang L."/>
        </authorList>
    </citation>
    <scope>NUCLEOTIDE SEQUENCE [LARGE SCALE GENOMIC DNA]</scope>
    <source>
        <strain evidence="2 3">YIM 132242</strain>
    </source>
</reference>
<keyword evidence="3" id="KW-1185">Reference proteome</keyword>
<evidence type="ECO:0000313" key="2">
    <source>
        <dbReference type="EMBL" id="MTE01858.1"/>
    </source>
</evidence>
<comment type="caution">
    <text evidence="2">The sequence shown here is derived from an EMBL/GenBank/DDBJ whole genome shotgun (WGS) entry which is preliminary data.</text>
</comment>
<dbReference type="AlphaFoldDB" id="A0A6L6HWZ8"/>